<dbReference type="CDD" id="cd20358">
    <property type="entry name" value="Rcat_RBR_HOIL1"/>
    <property type="match status" value="1"/>
</dbReference>
<keyword evidence="5 8" id="KW-0863">Zinc-finger</keyword>
<evidence type="ECO:0000256" key="2">
    <source>
        <dbReference type="ARBA" id="ARBA00022679"/>
    </source>
</evidence>
<evidence type="ECO:0000256" key="6">
    <source>
        <dbReference type="ARBA" id="ARBA00022786"/>
    </source>
</evidence>
<keyword evidence="7" id="KW-0862">Zinc</keyword>
<accession>A0AAV4H8Y8</accession>
<feature type="domain" description="RING-type" evidence="9">
    <location>
        <begin position="53"/>
        <end position="95"/>
    </location>
</feature>
<keyword evidence="6" id="KW-0833">Ubl conjugation pathway</keyword>
<keyword evidence="12" id="KW-1185">Reference proteome</keyword>
<proteinExistence type="predicted"/>
<dbReference type="CDD" id="cd09076">
    <property type="entry name" value="L1-EN"/>
    <property type="match status" value="1"/>
</dbReference>
<evidence type="ECO:0000313" key="11">
    <source>
        <dbReference type="EMBL" id="GFR93940.1"/>
    </source>
</evidence>
<comment type="pathway">
    <text evidence="1">Protein modification; protein ubiquitination.</text>
</comment>
<evidence type="ECO:0000259" key="9">
    <source>
        <dbReference type="PROSITE" id="PS50089"/>
    </source>
</evidence>
<evidence type="ECO:0000256" key="3">
    <source>
        <dbReference type="ARBA" id="ARBA00022723"/>
    </source>
</evidence>
<keyword evidence="3" id="KW-0479">Metal-binding</keyword>
<evidence type="ECO:0000256" key="7">
    <source>
        <dbReference type="ARBA" id="ARBA00022833"/>
    </source>
</evidence>
<dbReference type="FunFam" id="3.30.40.10:FF:000137">
    <property type="entry name" value="RanBP-type and C3HC4-type zinc finger-containing protein 1"/>
    <property type="match status" value="1"/>
</dbReference>
<dbReference type="InterPro" id="IPR017907">
    <property type="entry name" value="Znf_RING_CS"/>
</dbReference>
<feature type="domain" description="RING-type" evidence="10">
    <location>
        <begin position="49"/>
        <end position="248"/>
    </location>
</feature>
<dbReference type="InterPro" id="IPR018957">
    <property type="entry name" value="Znf_C3HC4_RING-type"/>
</dbReference>
<dbReference type="InterPro" id="IPR047557">
    <property type="entry name" value="Rcat_RBR_HOIL1"/>
</dbReference>
<dbReference type="Gene3D" id="3.60.10.10">
    <property type="entry name" value="Endonuclease/exonuclease/phosphatase"/>
    <property type="match status" value="1"/>
</dbReference>
<dbReference type="AlphaFoldDB" id="A0AAV4H8Y8"/>
<dbReference type="SUPFAM" id="SSF57850">
    <property type="entry name" value="RING/U-box"/>
    <property type="match status" value="2"/>
</dbReference>
<protein>
    <submittedName>
        <fullName evidence="11">RanBP-type and C3HC4-type zinc finger-containing protein 1</fullName>
    </submittedName>
</protein>
<dbReference type="Proteomes" id="UP000762676">
    <property type="component" value="Unassembled WGS sequence"/>
</dbReference>
<evidence type="ECO:0000313" key="12">
    <source>
        <dbReference type="Proteomes" id="UP000762676"/>
    </source>
</evidence>
<dbReference type="CDD" id="cd16633">
    <property type="entry name" value="mRING-HC-C3HC3D_RBR_HOIL1"/>
    <property type="match status" value="1"/>
</dbReference>
<comment type="caution">
    <text evidence="11">The sequence shown here is derived from an EMBL/GenBank/DDBJ whole genome shotgun (WGS) entry which is preliminary data.</text>
</comment>
<dbReference type="PANTHER" id="PTHR22770:SF13">
    <property type="entry name" value="RING-TYPE DOMAIN-CONTAINING PROTEIN"/>
    <property type="match status" value="1"/>
</dbReference>
<evidence type="ECO:0000256" key="5">
    <source>
        <dbReference type="ARBA" id="ARBA00022771"/>
    </source>
</evidence>
<evidence type="ECO:0000256" key="1">
    <source>
        <dbReference type="ARBA" id="ARBA00004906"/>
    </source>
</evidence>
<gene>
    <name evidence="11" type="ORF">ElyMa_004390200</name>
</gene>
<dbReference type="SUPFAM" id="SSF56219">
    <property type="entry name" value="DNase I-like"/>
    <property type="match status" value="1"/>
</dbReference>
<dbReference type="EMBL" id="BMAT01008864">
    <property type="protein sequence ID" value="GFR93940.1"/>
    <property type="molecule type" value="Genomic_DNA"/>
</dbReference>
<dbReference type="GO" id="GO:0008270">
    <property type="term" value="F:zinc ion binding"/>
    <property type="evidence" value="ECO:0007669"/>
    <property type="project" value="UniProtKB-KW"/>
</dbReference>
<dbReference type="InterPro" id="IPR051628">
    <property type="entry name" value="LUBAC_E3_Ligases"/>
</dbReference>
<evidence type="ECO:0000256" key="4">
    <source>
        <dbReference type="ARBA" id="ARBA00022737"/>
    </source>
</evidence>
<keyword evidence="2" id="KW-0808">Transferase</keyword>
<reference evidence="11 12" key="1">
    <citation type="journal article" date="2021" name="Elife">
        <title>Chloroplast acquisition without the gene transfer in kleptoplastic sea slugs, Plakobranchus ocellatus.</title>
        <authorList>
            <person name="Maeda T."/>
            <person name="Takahashi S."/>
            <person name="Yoshida T."/>
            <person name="Shimamura S."/>
            <person name="Takaki Y."/>
            <person name="Nagai Y."/>
            <person name="Toyoda A."/>
            <person name="Suzuki Y."/>
            <person name="Arimoto A."/>
            <person name="Ishii H."/>
            <person name="Satoh N."/>
            <person name="Nishiyama T."/>
            <person name="Hasebe M."/>
            <person name="Maruyama T."/>
            <person name="Minagawa J."/>
            <person name="Obokata J."/>
            <person name="Shigenobu S."/>
        </authorList>
    </citation>
    <scope>NUCLEOTIDE SEQUENCE [LARGE SCALE GENOMIC DNA]</scope>
</reference>
<name>A0AAV4H8Y8_9GAST</name>
<dbReference type="InterPro" id="IPR047559">
    <property type="entry name" value="HOIL1_RBR_mRING-HC-C3HC3D"/>
</dbReference>
<dbReference type="GO" id="GO:0097039">
    <property type="term" value="P:protein linear polyubiquitination"/>
    <property type="evidence" value="ECO:0007669"/>
    <property type="project" value="TreeGrafter"/>
</dbReference>
<keyword evidence="4" id="KW-0677">Repeat</keyword>
<dbReference type="PROSITE" id="PS00518">
    <property type="entry name" value="ZF_RING_1"/>
    <property type="match status" value="1"/>
</dbReference>
<dbReference type="PROSITE" id="PS51873">
    <property type="entry name" value="TRIAD"/>
    <property type="match status" value="1"/>
</dbReference>
<evidence type="ECO:0000256" key="8">
    <source>
        <dbReference type="PROSITE-ProRule" id="PRU00175"/>
    </source>
</evidence>
<dbReference type="GO" id="GO:0071797">
    <property type="term" value="C:LUBAC complex"/>
    <property type="evidence" value="ECO:0007669"/>
    <property type="project" value="TreeGrafter"/>
</dbReference>
<organism evidence="11 12">
    <name type="scientific">Elysia marginata</name>
    <dbReference type="NCBI Taxonomy" id="1093978"/>
    <lineage>
        <taxon>Eukaryota</taxon>
        <taxon>Metazoa</taxon>
        <taxon>Spiralia</taxon>
        <taxon>Lophotrochozoa</taxon>
        <taxon>Mollusca</taxon>
        <taxon>Gastropoda</taxon>
        <taxon>Heterobranchia</taxon>
        <taxon>Euthyneura</taxon>
        <taxon>Panpulmonata</taxon>
        <taxon>Sacoglossa</taxon>
        <taxon>Placobranchoidea</taxon>
        <taxon>Plakobranchidae</taxon>
        <taxon>Elysia</taxon>
    </lineage>
</organism>
<dbReference type="Pfam" id="PF00097">
    <property type="entry name" value="zf-C3HC4"/>
    <property type="match status" value="1"/>
</dbReference>
<dbReference type="PANTHER" id="PTHR22770">
    <property type="entry name" value="UBIQUITIN CONJUGATING ENZYME 7 INTERACTING PROTEIN-RELATED"/>
    <property type="match status" value="1"/>
</dbReference>
<evidence type="ECO:0000259" key="10">
    <source>
        <dbReference type="PROSITE" id="PS51873"/>
    </source>
</evidence>
<dbReference type="InterPro" id="IPR001841">
    <property type="entry name" value="Znf_RING"/>
</dbReference>
<dbReference type="Gene3D" id="3.30.40.10">
    <property type="entry name" value="Zinc/RING finger domain, C3HC4 (zinc finger)"/>
    <property type="match status" value="1"/>
</dbReference>
<dbReference type="GO" id="GO:0004842">
    <property type="term" value="F:ubiquitin-protein transferase activity"/>
    <property type="evidence" value="ECO:0007669"/>
    <property type="project" value="TreeGrafter"/>
</dbReference>
<sequence length="452" mass="51064">MEIVQLTLVVEYHGTLDPCTVDEADQAAGLENYQHLLAIEEVDLVPNPEPFQCAICFDDIGVQEGIMLRECLHQFCRDCLKGAVQHCENATLTCPYQDSQYSCKAALQEREIRALVPEDMFFKYLQRSLDQAESQMQNSYHCKTPNCPGWCVYEDTAIHEGKNCQQYQDAIMFSTDPAARQTHDMLKNMVSSGEAMHCPQCQVIVQKKGGCDWIRCSICKTEICWVTKGRRWGPNGEGDISGGCRLRGWHNNTSIIQCYAPTNDNEEDIKDLFYEQLQAELSEIPRHDVITLIGDLNAKVGDEIIGAERTMGIHGCGSINNNGERLVELCASNDLVIGGTLFEHPAIHKLTWYSPSDKNQIDHIAINNTWRRSLLDVRVKRGADVGSDHLLVIASLRLKLRRTDRRDMHKKRLDVNKLKDPDVISETELGTMESVLPHCNVRSACIHHTQSH</sequence>
<dbReference type="InterPro" id="IPR036691">
    <property type="entry name" value="Endo/exonu/phosph_ase_sf"/>
</dbReference>
<dbReference type="PROSITE" id="PS50089">
    <property type="entry name" value="ZF_RING_2"/>
    <property type="match status" value="1"/>
</dbReference>
<dbReference type="InterPro" id="IPR013083">
    <property type="entry name" value="Znf_RING/FYVE/PHD"/>
</dbReference>
<dbReference type="GO" id="GO:0043161">
    <property type="term" value="P:proteasome-mediated ubiquitin-dependent protein catabolic process"/>
    <property type="evidence" value="ECO:0007669"/>
    <property type="project" value="TreeGrafter"/>
</dbReference>
<dbReference type="GO" id="GO:0043130">
    <property type="term" value="F:ubiquitin binding"/>
    <property type="evidence" value="ECO:0007669"/>
    <property type="project" value="TreeGrafter"/>
</dbReference>
<dbReference type="InterPro" id="IPR044066">
    <property type="entry name" value="TRIAD_supradom"/>
</dbReference>